<gene>
    <name evidence="1" type="ORF">NOV72_02033</name>
</gene>
<accession>A0A2U3I406</accession>
<dbReference type="Proteomes" id="UP000238169">
    <property type="component" value="Unassembled WGS sequence"/>
</dbReference>
<evidence type="ECO:0000313" key="1">
    <source>
        <dbReference type="EMBL" id="SPB14802.1"/>
    </source>
</evidence>
<organism evidence="1 2">
    <name type="scientific">Caballeronia novacaledonica</name>
    <dbReference type="NCBI Taxonomy" id="1544861"/>
    <lineage>
        <taxon>Bacteria</taxon>
        <taxon>Pseudomonadati</taxon>
        <taxon>Pseudomonadota</taxon>
        <taxon>Betaproteobacteria</taxon>
        <taxon>Burkholderiales</taxon>
        <taxon>Burkholderiaceae</taxon>
        <taxon>Caballeronia</taxon>
    </lineage>
</organism>
<keyword evidence="2" id="KW-1185">Reference proteome</keyword>
<reference evidence="2" key="1">
    <citation type="submission" date="2018-01" db="EMBL/GenBank/DDBJ databases">
        <authorList>
            <person name="Peeters C."/>
        </authorList>
    </citation>
    <scope>NUCLEOTIDE SEQUENCE [LARGE SCALE GENOMIC DNA]</scope>
</reference>
<dbReference type="AlphaFoldDB" id="A0A2U3I406"/>
<evidence type="ECO:0000313" key="2">
    <source>
        <dbReference type="Proteomes" id="UP000238169"/>
    </source>
</evidence>
<protein>
    <submittedName>
        <fullName evidence="1">Uncharacterized protein</fullName>
    </submittedName>
</protein>
<sequence>MIYTRSGTDALANRNVVVSPGTGNEHWGTVFFGPRSSNSAGAGPQATMSELNPHESVVSHFHGVTMFQCFIAGSGTLGARKQVLEPLTVQFKDHHTAYGPIVAGPQGLSFVAMRMYTGNSEPVYLDKPGYRDRLEPSKRRHLTSEPVRFSIEPVLAARKEAVWETLLEDSSDGMHAQVVRLGAGMSVPGPDPKAAGGYYVLVGNGTLLHNDEELPLWSMVVVEPSEEKFDIRAGDKGLEALVLQYPQEER</sequence>
<name>A0A2U3I406_9BURK</name>
<dbReference type="EMBL" id="OGTP01000005">
    <property type="protein sequence ID" value="SPB14802.1"/>
    <property type="molecule type" value="Genomic_DNA"/>
</dbReference>
<dbReference type="RefSeq" id="WP_245932978.1">
    <property type="nucleotide sequence ID" value="NZ_OGTP01000005.1"/>
</dbReference>
<proteinExistence type="predicted"/>